<feature type="transmembrane region" description="Helical" evidence="8">
    <location>
        <begin position="371"/>
        <end position="392"/>
    </location>
</feature>
<dbReference type="InterPro" id="IPR036259">
    <property type="entry name" value="MFS_trans_sf"/>
</dbReference>
<dbReference type="InterPro" id="IPR050360">
    <property type="entry name" value="MFS_Sugar_Transporters"/>
</dbReference>
<evidence type="ECO:0000256" key="5">
    <source>
        <dbReference type="ARBA" id="ARBA00022989"/>
    </source>
</evidence>
<feature type="transmembrane region" description="Helical" evidence="8">
    <location>
        <begin position="129"/>
        <end position="150"/>
    </location>
</feature>
<dbReference type="Proteomes" id="UP000813385">
    <property type="component" value="Unassembled WGS sequence"/>
</dbReference>
<evidence type="ECO:0000256" key="7">
    <source>
        <dbReference type="RuleBase" id="RU003346"/>
    </source>
</evidence>
<dbReference type="InterPro" id="IPR003663">
    <property type="entry name" value="Sugar/inositol_transpt"/>
</dbReference>
<comment type="subcellular location">
    <subcellularLocation>
        <location evidence="1">Membrane</location>
        <topology evidence="1">Multi-pass membrane protein</topology>
    </subcellularLocation>
</comment>
<feature type="transmembrane region" description="Helical" evidence="8">
    <location>
        <begin position="68"/>
        <end position="92"/>
    </location>
</feature>
<evidence type="ECO:0000256" key="3">
    <source>
        <dbReference type="ARBA" id="ARBA00022448"/>
    </source>
</evidence>
<feature type="transmembrane region" description="Helical" evidence="8">
    <location>
        <begin position="343"/>
        <end position="365"/>
    </location>
</feature>
<dbReference type="FunFam" id="1.20.1250.20:FF:000078">
    <property type="entry name" value="MFS maltose transporter, putative"/>
    <property type="match status" value="1"/>
</dbReference>
<dbReference type="EMBL" id="JAGPXD010000002">
    <property type="protein sequence ID" value="KAH7367232.1"/>
    <property type="molecule type" value="Genomic_DNA"/>
</dbReference>
<keyword evidence="6 8" id="KW-0472">Membrane</keyword>
<keyword evidence="3 7" id="KW-0813">Transport</keyword>
<dbReference type="AlphaFoldDB" id="A0A8K0TMF9"/>
<keyword evidence="11" id="KW-1185">Reference proteome</keyword>
<dbReference type="PRINTS" id="PR00171">
    <property type="entry name" value="SUGRTRNSPORT"/>
</dbReference>
<evidence type="ECO:0000313" key="11">
    <source>
        <dbReference type="Proteomes" id="UP000813385"/>
    </source>
</evidence>
<organism evidence="10 11">
    <name type="scientific">Plectosphaerella cucumerina</name>
    <dbReference type="NCBI Taxonomy" id="40658"/>
    <lineage>
        <taxon>Eukaryota</taxon>
        <taxon>Fungi</taxon>
        <taxon>Dikarya</taxon>
        <taxon>Ascomycota</taxon>
        <taxon>Pezizomycotina</taxon>
        <taxon>Sordariomycetes</taxon>
        <taxon>Hypocreomycetidae</taxon>
        <taxon>Glomerellales</taxon>
        <taxon>Plectosphaerellaceae</taxon>
        <taxon>Plectosphaerella</taxon>
    </lineage>
</organism>
<feature type="transmembrane region" description="Helical" evidence="8">
    <location>
        <begin position="23"/>
        <end position="48"/>
    </location>
</feature>
<feature type="transmembrane region" description="Helical" evidence="8">
    <location>
        <begin position="446"/>
        <end position="464"/>
    </location>
</feature>
<feature type="transmembrane region" description="Helical" evidence="8">
    <location>
        <begin position="314"/>
        <end position="336"/>
    </location>
</feature>
<proteinExistence type="inferred from homology"/>
<accession>A0A8K0TMF9</accession>
<evidence type="ECO:0000256" key="8">
    <source>
        <dbReference type="SAM" id="Phobius"/>
    </source>
</evidence>
<evidence type="ECO:0000256" key="4">
    <source>
        <dbReference type="ARBA" id="ARBA00022692"/>
    </source>
</evidence>
<comment type="caution">
    <text evidence="10">The sequence shown here is derived from an EMBL/GenBank/DDBJ whole genome shotgun (WGS) entry which is preliminary data.</text>
</comment>
<dbReference type="GO" id="GO:0005351">
    <property type="term" value="F:carbohydrate:proton symporter activity"/>
    <property type="evidence" value="ECO:0007669"/>
    <property type="project" value="TreeGrafter"/>
</dbReference>
<evidence type="ECO:0000256" key="2">
    <source>
        <dbReference type="ARBA" id="ARBA00010992"/>
    </source>
</evidence>
<keyword evidence="5 8" id="KW-1133">Transmembrane helix</keyword>
<evidence type="ECO:0000256" key="6">
    <source>
        <dbReference type="ARBA" id="ARBA00023136"/>
    </source>
</evidence>
<feature type="transmembrane region" description="Helical" evidence="8">
    <location>
        <begin position="194"/>
        <end position="215"/>
    </location>
</feature>
<dbReference type="InterPro" id="IPR005828">
    <property type="entry name" value="MFS_sugar_transport-like"/>
</dbReference>
<comment type="similarity">
    <text evidence="2 7">Belongs to the major facilitator superfamily. Sugar transporter (TC 2.A.1.1) family.</text>
</comment>
<feature type="transmembrane region" description="Helical" evidence="8">
    <location>
        <begin position="104"/>
        <end position="123"/>
    </location>
</feature>
<keyword evidence="4 8" id="KW-0812">Transmembrane</keyword>
<dbReference type="OrthoDB" id="6612291at2759"/>
<feature type="transmembrane region" description="Helical" evidence="8">
    <location>
        <begin position="413"/>
        <end position="434"/>
    </location>
</feature>
<dbReference type="GO" id="GO:0016020">
    <property type="term" value="C:membrane"/>
    <property type="evidence" value="ECO:0007669"/>
    <property type="project" value="UniProtKB-SubCell"/>
</dbReference>
<dbReference type="PANTHER" id="PTHR48022:SF77">
    <property type="entry name" value="MAJOR FACILITATOR SUPERFAMILY (MFS) PROFILE DOMAIN-CONTAINING PROTEIN"/>
    <property type="match status" value="1"/>
</dbReference>
<dbReference type="NCBIfam" id="TIGR00879">
    <property type="entry name" value="SP"/>
    <property type="match status" value="1"/>
</dbReference>
<evidence type="ECO:0000259" key="9">
    <source>
        <dbReference type="PROSITE" id="PS50850"/>
    </source>
</evidence>
<feature type="transmembrane region" description="Helical" evidence="8">
    <location>
        <begin position="162"/>
        <end position="182"/>
    </location>
</feature>
<protein>
    <submittedName>
        <fullName evidence="10">General substrate transporter</fullName>
    </submittedName>
</protein>
<evidence type="ECO:0000313" key="10">
    <source>
        <dbReference type="EMBL" id="KAH7367232.1"/>
    </source>
</evidence>
<reference evidence="10" key="1">
    <citation type="journal article" date="2021" name="Nat. Commun.">
        <title>Genetic determinants of endophytism in the Arabidopsis root mycobiome.</title>
        <authorList>
            <person name="Mesny F."/>
            <person name="Miyauchi S."/>
            <person name="Thiergart T."/>
            <person name="Pickel B."/>
            <person name="Atanasova L."/>
            <person name="Karlsson M."/>
            <person name="Huettel B."/>
            <person name="Barry K.W."/>
            <person name="Haridas S."/>
            <person name="Chen C."/>
            <person name="Bauer D."/>
            <person name="Andreopoulos W."/>
            <person name="Pangilinan J."/>
            <person name="LaButti K."/>
            <person name="Riley R."/>
            <person name="Lipzen A."/>
            <person name="Clum A."/>
            <person name="Drula E."/>
            <person name="Henrissat B."/>
            <person name="Kohler A."/>
            <person name="Grigoriev I.V."/>
            <person name="Martin F.M."/>
            <person name="Hacquard S."/>
        </authorList>
    </citation>
    <scope>NUCLEOTIDE SEQUENCE</scope>
    <source>
        <strain evidence="10">MPI-CAGE-AT-0016</strain>
    </source>
</reference>
<dbReference type="InterPro" id="IPR020846">
    <property type="entry name" value="MFS_dom"/>
</dbReference>
<dbReference type="SUPFAM" id="SSF103473">
    <property type="entry name" value="MFS general substrate transporter"/>
    <property type="match status" value="1"/>
</dbReference>
<gene>
    <name evidence="10" type="ORF">B0T11DRAFT_315733</name>
</gene>
<sequence length="521" mass="55888">MSPPTEGPEALTLAERFSKFNPMIVFITFYMALASFNFGFDVGTFGGVQGMQPFAKRFGEWDERANMYALPAYLSSIMTATPFLGKLVGVIGCGPLAERWGRKVALLVLAVISLVGCTLQTSAHSAAQFTVGRIVNFATTGMCIVVVPIYQAECAPRELRGLIGSTLQLTISLGGLVASLVNLGTRTIKSDASWLIPTGLQLVVPLVILVLLPFLPESPRWLLSKGRTDEALRSLKHLRGKKANEESIQAEVDTILAASASKGKGSWAEVFNQKNRRQTGVAVLAMFGQQITGQAFLSQYSVIFFQRYGFAQQAFLLSVISSVLGMAAIIATWFFLDSVGRRPILLVGGSLMSVFLFIVGAIGSVSVPPRAAQVAMVASLMLFGVMFALSWAPISYVVMAECSSPRVKEKTSLLASSISVVTTFVTSFTLPYLLNPPYAALGGRVGYIYGSTCLACAVLAFFYIPELKGRSLEEVDQLFAMGIPPRKFIGVAVPSTAAGSEDEITKTSVVASREPGEKTSV</sequence>
<dbReference type="PROSITE" id="PS50850">
    <property type="entry name" value="MFS"/>
    <property type="match status" value="1"/>
</dbReference>
<name>A0A8K0TMF9_9PEZI</name>
<dbReference type="Gene3D" id="1.20.1250.20">
    <property type="entry name" value="MFS general substrate transporter like domains"/>
    <property type="match status" value="1"/>
</dbReference>
<feature type="domain" description="Major facilitator superfamily (MFS) profile" evidence="9">
    <location>
        <begin position="27"/>
        <end position="468"/>
    </location>
</feature>
<dbReference type="Pfam" id="PF00083">
    <property type="entry name" value="Sugar_tr"/>
    <property type="match status" value="1"/>
</dbReference>
<dbReference type="PANTHER" id="PTHR48022">
    <property type="entry name" value="PLASTIDIC GLUCOSE TRANSPORTER 4"/>
    <property type="match status" value="1"/>
</dbReference>
<evidence type="ECO:0000256" key="1">
    <source>
        <dbReference type="ARBA" id="ARBA00004141"/>
    </source>
</evidence>